<name>A0ABT9B744_9BACT</name>
<protein>
    <submittedName>
        <fullName evidence="1">Uncharacterized protein</fullName>
    </submittedName>
</protein>
<evidence type="ECO:0000313" key="2">
    <source>
        <dbReference type="Proteomes" id="UP001176429"/>
    </source>
</evidence>
<evidence type="ECO:0000313" key="1">
    <source>
        <dbReference type="EMBL" id="MDO7874095.1"/>
    </source>
</evidence>
<comment type="caution">
    <text evidence="1">The sequence shown here is derived from an EMBL/GenBank/DDBJ whole genome shotgun (WGS) entry which is preliminary data.</text>
</comment>
<sequence>MPYTITELTDHRLTLQSPYQYLPSPLSFPNGIASWYRTELH</sequence>
<proteinExistence type="predicted"/>
<gene>
    <name evidence="1" type="ORF">Q5H93_05070</name>
</gene>
<organism evidence="1 2">
    <name type="scientific">Hymenobacter aranciens</name>
    <dbReference type="NCBI Taxonomy" id="3063996"/>
    <lineage>
        <taxon>Bacteria</taxon>
        <taxon>Pseudomonadati</taxon>
        <taxon>Bacteroidota</taxon>
        <taxon>Cytophagia</taxon>
        <taxon>Cytophagales</taxon>
        <taxon>Hymenobacteraceae</taxon>
        <taxon>Hymenobacter</taxon>
    </lineage>
</organism>
<reference evidence="1" key="1">
    <citation type="submission" date="2023-07" db="EMBL/GenBank/DDBJ databases">
        <authorList>
            <person name="Kim M.K."/>
        </authorList>
    </citation>
    <scope>NUCLEOTIDE SEQUENCE</scope>
    <source>
        <strain evidence="1">ASUV-10-1</strain>
    </source>
</reference>
<dbReference type="RefSeq" id="WP_305005412.1">
    <property type="nucleotide sequence ID" value="NZ_JAUQSY010000003.1"/>
</dbReference>
<keyword evidence="2" id="KW-1185">Reference proteome</keyword>
<dbReference type="Proteomes" id="UP001176429">
    <property type="component" value="Unassembled WGS sequence"/>
</dbReference>
<accession>A0ABT9B744</accession>
<dbReference type="EMBL" id="JAUQSY010000003">
    <property type="protein sequence ID" value="MDO7874095.1"/>
    <property type="molecule type" value="Genomic_DNA"/>
</dbReference>